<evidence type="ECO:0000313" key="6">
    <source>
        <dbReference type="EMBL" id="KPJ10164.1"/>
    </source>
</evidence>
<evidence type="ECO:0000256" key="3">
    <source>
        <dbReference type="SAM" id="MobiDB-lite"/>
    </source>
</evidence>
<dbReference type="Proteomes" id="UP000053240">
    <property type="component" value="Unassembled WGS sequence"/>
</dbReference>
<dbReference type="EMBL" id="KQ460970">
    <property type="protein sequence ID" value="KPJ10164.1"/>
    <property type="molecule type" value="Genomic_DNA"/>
</dbReference>
<feature type="compositionally biased region" description="Basic and acidic residues" evidence="3">
    <location>
        <begin position="178"/>
        <end position="192"/>
    </location>
</feature>
<keyword evidence="7" id="KW-1185">Reference proteome</keyword>
<feature type="compositionally biased region" description="Basic and acidic residues" evidence="3">
    <location>
        <begin position="202"/>
        <end position="217"/>
    </location>
</feature>
<dbReference type="AlphaFoldDB" id="A0A0N1IE82"/>
<protein>
    <recommendedName>
        <fullName evidence="5">SHSP domain-containing protein</fullName>
    </recommendedName>
</protein>
<organism evidence="6 7">
    <name type="scientific">Papilio machaon</name>
    <name type="common">Old World swallowtail butterfly</name>
    <dbReference type="NCBI Taxonomy" id="76193"/>
    <lineage>
        <taxon>Eukaryota</taxon>
        <taxon>Metazoa</taxon>
        <taxon>Ecdysozoa</taxon>
        <taxon>Arthropoda</taxon>
        <taxon>Hexapoda</taxon>
        <taxon>Insecta</taxon>
        <taxon>Pterygota</taxon>
        <taxon>Neoptera</taxon>
        <taxon>Endopterygota</taxon>
        <taxon>Lepidoptera</taxon>
        <taxon>Glossata</taxon>
        <taxon>Ditrysia</taxon>
        <taxon>Papilionoidea</taxon>
        <taxon>Papilionidae</taxon>
        <taxon>Papilioninae</taxon>
        <taxon>Papilio</taxon>
    </lineage>
</organism>
<dbReference type="GO" id="GO:0051082">
    <property type="term" value="F:unfolded protein binding"/>
    <property type="evidence" value="ECO:0007669"/>
    <property type="project" value="TreeGrafter"/>
</dbReference>
<dbReference type="InterPro" id="IPR008978">
    <property type="entry name" value="HSP20-like_chaperone"/>
</dbReference>
<dbReference type="SUPFAM" id="SSF49764">
    <property type="entry name" value="HSP20-like chaperones"/>
    <property type="match status" value="1"/>
</dbReference>
<proteinExistence type="inferred from homology"/>
<evidence type="ECO:0000259" key="5">
    <source>
        <dbReference type="PROSITE" id="PS01031"/>
    </source>
</evidence>
<dbReference type="PRINTS" id="PR00299">
    <property type="entry name" value="ACRYSTALLIN"/>
</dbReference>
<dbReference type="Gene3D" id="2.60.40.790">
    <property type="match status" value="1"/>
</dbReference>
<feature type="domain" description="SHSP" evidence="5">
    <location>
        <begin position="64"/>
        <end position="173"/>
    </location>
</feature>
<feature type="signal peptide" evidence="4">
    <location>
        <begin position="1"/>
        <end position="21"/>
    </location>
</feature>
<evidence type="ECO:0000256" key="1">
    <source>
        <dbReference type="PROSITE-ProRule" id="PRU00285"/>
    </source>
</evidence>
<feature type="region of interest" description="Disordered" evidence="3">
    <location>
        <begin position="155"/>
        <end position="232"/>
    </location>
</feature>
<evidence type="ECO:0000256" key="2">
    <source>
        <dbReference type="RuleBase" id="RU003616"/>
    </source>
</evidence>
<dbReference type="GO" id="GO:0009408">
    <property type="term" value="P:response to heat"/>
    <property type="evidence" value="ECO:0007669"/>
    <property type="project" value="TreeGrafter"/>
</dbReference>
<name>A0A0N1IE82_PAPMA</name>
<feature type="chain" id="PRO_5005873903" description="SHSP domain-containing protein" evidence="4">
    <location>
        <begin position="22"/>
        <end position="232"/>
    </location>
</feature>
<evidence type="ECO:0000313" key="7">
    <source>
        <dbReference type="Proteomes" id="UP000053240"/>
    </source>
</evidence>
<dbReference type="STRING" id="76193.A0A0N1IE82"/>
<dbReference type="PROSITE" id="PS01031">
    <property type="entry name" value="SHSP"/>
    <property type="match status" value="1"/>
</dbReference>
<evidence type="ECO:0000256" key="4">
    <source>
        <dbReference type="SAM" id="SignalP"/>
    </source>
</evidence>
<dbReference type="InParanoid" id="A0A0N1IE82"/>
<accession>A0A0N1IE82</accession>
<dbReference type="Pfam" id="PF00011">
    <property type="entry name" value="HSP20"/>
    <property type="match status" value="1"/>
</dbReference>
<dbReference type="InterPro" id="IPR001436">
    <property type="entry name" value="Alpha-crystallin/sHSP_animal"/>
</dbReference>
<dbReference type="InterPro" id="IPR002068">
    <property type="entry name" value="A-crystallin/Hsp20_dom"/>
</dbReference>
<comment type="similarity">
    <text evidence="1 2">Belongs to the small heat shock protein (HSP20) family.</text>
</comment>
<sequence>MFSPRLLAVFALLAAVAFAAAVPVPFKQVSYPQPITTVNDDDVDDFTSWFRGPWDSLFSSVWKLIPSFADIGPKIIAKDNMFQIAVNVKKYKPEDLSVKVKGDFIFVQGTHEAKHEDSDMFASQFYHTYSLPVNASAADVSAQLYNDGYLVVTAPLNGSSEKGTDREVPIKETGTPYNKDDKPDLEKPDKPAEPTSTALPVEDDKKEQTTPSDREEVTDNNNVIPHGNEVQP</sequence>
<dbReference type="GO" id="GO:0005634">
    <property type="term" value="C:nucleus"/>
    <property type="evidence" value="ECO:0007669"/>
    <property type="project" value="TreeGrafter"/>
</dbReference>
<dbReference type="PANTHER" id="PTHR45640:SF26">
    <property type="entry name" value="RE23625P"/>
    <property type="match status" value="1"/>
</dbReference>
<gene>
    <name evidence="6" type="ORF">RR48_04987</name>
</gene>
<dbReference type="PANTHER" id="PTHR45640">
    <property type="entry name" value="HEAT SHOCK PROTEIN HSP-12.2-RELATED"/>
    <property type="match status" value="1"/>
</dbReference>
<keyword evidence="4" id="KW-0732">Signal</keyword>
<dbReference type="GO" id="GO:0042026">
    <property type="term" value="P:protein refolding"/>
    <property type="evidence" value="ECO:0007669"/>
    <property type="project" value="TreeGrafter"/>
</dbReference>
<reference evidence="6 7" key="1">
    <citation type="journal article" date="2015" name="Nat. Commun.">
        <title>Outbred genome sequencing and CRISPR/Cas9 gene editing in butterflies.</title>
        <authorList>
            <person name="Li X."/>
            <person name="Fan D."/>
            <person name="Zhang W."/>
            <person name="Liu G."/>
            <person name="Zhang L."/>
            <person name="Zhao L."/>
            <person name="Fang X."/>
            <person name="Chen L."/>
            <person name="Dong Y."/>
            <person name="Chen Y."/>
            <person name="Ding Y."/>
            <person name="Zhao R."/>
            <person name="Feng M."/>
            <person name="Zhu Y."/>
            <person name="Feng Y."/>
            <person name="Jiang X."/>
            <person name="Zhu D."/>
            <person name="Xiang H."/>
            <person name="Feng X."/>
            <person name="Li S."/>
            <person name="Wang J."/>
            <person name="Zhang G."/>
            <person name="Kronforst M.R."/>
            <person name="Wang W."/>
        </authorList>
    </citation>
    <scope>NUCLEOTIDE SEQUENCE [LARGE SCALE GENOMIC DNA]</scope>
    <source>
        <strain evidence="6">Ya'a_city_454_Pm</strain>
        <tissue evidence="6">Whole body</tissue>
    </source>
</reference>
<dbReference type="GO" id="GO:0005737">
    <property type="term" value="C:cytoplasm"/>
    <property type="evidence" value="ECO:0007669"/>
    <property type="project" value="TreeGrafter"/>
</dbReference>
<dbReference type="KEGG" id="pmac:106716044"/>
<dbReference type="OrthoDB" id="6716593at2759"/>
<dbReference type="CDD" id="cd06526">
    <property type="entry name" value="metazoan_ACD"/>
    <property type="match status" value="1"/>
</dbReference>